<accession>A0ACD0WP13</accession>
<sequence length="143" mass="16671">MHWPSSPTRPLDSLDGVEENQKSRAAALYHPLSSPLSNKAGAREEKKRTEMIKARDQLRQQRLLLGRERTSERESYAQQMELLRLQAAALDMDPDDWDRETEQVEADLDEAYEAELEEYMLQEELELEQQLRELQLNETAKGD</sequence>
<reference evidence="2" key="1">
    <citation type="journal article" date="2019" name="MBio">
        <title>Comparative genomics for the elucidation of multidrug resistance (MDR) in Candida lusitaniae.</title>
        <authorList>
            <person name="Kannan A."/>
            <person name="Asner S.A."/>
            <person name="Trachsel E."/>
            <person name="Kelly S."/>
            <person name="Parker J."/>
            <person name="Sanglard D."/>
        </authorList>
    </citation>
    <scope>NUCLEOTIDE SEQUENCE [LARGE SCALE GENOMIC DNA]</scope>
    <source>
        <strain evidence="2">P1</strain>
    </source>
</reference>
<keyword evidence="2" id="KW-1185">Reference proteome</keyword>
<protein>
    <submittedName>
        <fullName evidence="1">Uncharacterized protein</fullName>
    </submittedName>
</protein>
<organism evidence="1 2">
    <name type="scientific">Clavispora lusitaniae</name>
    <name type="common">Candida lusitaniae</name>
    <dbReference type="NCBI Taxonomy" id="36911"/>
    <lineage>
        <taxon>Eukaryota</taxon>
        <taxon>Fungi</taxon>
        <taxon>Dikarya</taxon>
        <taxon>Ascomycota</taxon>
        <taxon>Saccharomycotina</taxon>
        <taxon>Pichiomycetes</taxon>
        <taxon>Metschnikowiaceae</taxon>
        <taxon>Clavispora</taxon>
    </lineage>
</organism>
<name>A0ACD0WP13_CLALS</name>
<dbReference type="EMBL" id="CP038488">
    <property type="protein sequence ID" value="QFZ29254.1"/>
    <property type="molecule type" value="Genomic_DNA"/>
</dbReference>
<evidence type="ECO:0000313" key="1">
    <source>
        <dbReference type="EMBL" id="QFZ29254.1"/>
    </source>
</evidence>
<gene>
    <name evidence="1" type="ORF">EJF14_50484</name>
</gene>
<evidence type="ECO:0000313" key="2">
    <source>
        <dbReference type="Proteomes" id="UP000326582"/>
    </source>
</evidence>
<proteinExistence type="predicted"/>
<dbReference type="Proteomes" id="UP000326582">
    <property type="component" value="Chromosome 5"/>
</dbReference>